<dbReference type="eggNOG" id="ENOG502R36Y">
    <property type="taxonomic scope" value="Eukaryota"/>
</dbReference>
<feature type="compositionally biased region" description="Basic and acidic residues" evidence="1">
    <location>
        <begin position="172"/>
        <end position="181"/>
    </location>
</feature>
<name>C1N557_MICPC</name>
<dbReference type="OrthoDB" id="2556847at2759"/>
<feature type="compositionally biased region" description="Pro residues" evidence="1">
    <location>
        <begin position="1"/>
        <end position="12"/>
    </location>
</feature>
<protein>
    <submittedName>
        <fullName evidence="2">Predicted protein</fullName>
    </submittedName>
</protein>
<feature type="compositionally biased region" description="Polar residues" evidence="1">
    <location>
        <begin position="38"/>
        <end position="50"/>
    </location>
</feature>
<feature type="compositionally biased region" description="Low complexity" evidence="1">
    <location>
        <begin position="13"/>
        <end position="37"/>
    </location>
</feature>
<dbReference type="RefSeq" id="XP_003062914.1">
    <property type="nucleotide sequence ID" value="XM_003062868.1"/>
</dbReference>
<evidence type="ECO:0000313" key="3">
    <source>
        <dbReference type="Proteomes" id="UP000001876"/>
    </source>
</evidence>
<dbReference type="KEGG" id="mpp:MICPUCDRAFT_52806"/>
<dbReference type="Proteomes" id="UP000001876">
    <property type="component" value="Unassembled WGS sequence"/>
</dbReference>
<dbReference type="GeneID" id="9688549"/>
<dbReference type="AlphaFoldDB" id="C1N557"/>
<feature type="region of interest" description="Disordered" evidence="1">
    <location>
        <begin position="118"/>
        <end position="207"/>
    </location>
</feature>
<reference evidence="2 3" key="1">
    <citation type="journal article" date="2009" name="Science">
        <title>Green evolution and dynamic adaptations revealed by genomes of the marine picoeukaryotes Micromonas.</title>
        <authorList>
            <person name="Worden A.Z."/>
            <person name="Lee J.H."/>
            <person name="Mock T."/>
            <person name="Rouze P."/>
            <person name="Simmons M.P."/>
            <person name="Aerts A.L."/>
            <person name="Allen A.E."/>
            <person name="Cuvelier M.L."/>
            <person name="Derelle E."/>
            <person name="Everett M.V."/>
            <person name="Foulon E."/>
            <person name="Grimwood J."/>
            <person name="Gundlach H."/>
            <person name="Henrissat B."/>
            <person name="Napoli C."/>
            <person name="McDonald S.M."/>
            <person name="Parker M.S."/>
            <person name="Rombauts S."/>
            <person name="Salamov A."/>
            <person name="Von Dassow P."/>
            <person name="Badger J.H."/>
            <person name="Coutinho P.M."/>
            <person name="Demir E."/>
            <person name="Dubchak I."/>
            <person name="Gentemann C."/>
            <person name="Eikrem W."/>
            <person name="Gready J.E."/>
            <person name="John U."/>
            <person name="Lanier W."/>
            <person name="Lindquist E.A."/>
            <person name="Lucas S."/>
            <person name="Mayer K.F."/>
            <person name="Moreau H."/>
            <person name="Not F."/>
            <person name="Otillar R."/>
            <person name="Panaud O."/>
            <person name="Pangilinan J."/>
            <person name="Paulsen I."/>
            <person name="Piegu B."/>
            <person name="Poliakov A."/>
            <person name="Robbens S."/>
            <person name="Schmutz J."/>
            <person name="Toulza E."/>
            <person name="Wyss T."/>
            <person name="Zelensky A."/>
            <person name="Zhou K."/>
            <person name="Armbrust E.V."/>
            <person name="Bhattacharya D."/>
            <person name="Goodenough U.W."/>
            <person name="Van de Peer Y."/>
            <person name="Grigoriev I.V."/>
        </authorList>
    </citation>
    <scope>NUCLEOTIDE SEQUENCE [LARGE SCALE GENOMIC DNA]</scope>
    <source>
        <strain evidence="2 3">CCMP1545</strain>
    </source>
</reference>
<evidence type="ECO:0000256" key="1">
    <source>
        <dbReference type="SAM" id="MobiDB-lite"/>
    </source>
</evidence>
<organism evidence="3">
    <name type="scientific">Micromonas pusilla (strain CCMP1545)</name>
    <name type="common">Picoplanktonic green alga</name>
    <dbReference type="NCBI Taxonomy" id="564608"/>
    <lineage>
        <taxon>Eukaryota</taxon>
        <taxon>Viridiplantae</taxon>
        <taxon>Chlorophyta</taxon>
        <taxon>Mamiellophyceae</taxon>
        <taxon>Mamiellales</taxon>
        <taxon>Mamiellaceae</taxon>
        <taxon>Micromonas</taxon>
    </lineage>
</organism>
<keyword evidence="3" id="KW-1185">Reference proteome</keyword>
<dbReference type="EMBL" id="GG663747">
    <property type="protein sequence ID" value="EEH52853.1"/>
    <property type="molecule type" value="Genomic_DNA"/>
</dbReference>
<feature type="compositionally biased region" description="Basic and acidic residues" evidence="1">
    <location>
        <begin position="147"/>
        <end position="165"/>
    </location>
</feature>
<sequence length="296" mass="32186">MNPNLHPPPGYHPPGTMLPPSTVSAQQQQQQQQHQQQSRLQTHASASTQHQTPPHAPSPRPPPQQQPAAPPPALTPLQVAHKTAATRAADDNRTACNEIVDAPFRDLDDAIARLLPYNVYAPADEDDMDRGRAEPGAEEEENGEGGEDAKTEGGEAKTEAKTEVKTEEDENGSPRETLHADDADDDAAKKKRARRAAPRPPTSRAAAWDEMMATFARDFESDFEAKRARHERFVKDLTRTEGLRVEEAYLVEAMAMEEVKRRRAAERDADARAAAAAAAAAAATTTTTTAQQVNAT</sequence>
<gene>
    <name evidence="2" type="ORF">MICPUCDRAFT_52806</name>
</gene>
<feature type="region of interest" description="Disordered" evidence="1">
    <location>
        <begin position="1"/>
        <end position="96"/>
    </location>
</feature>
<evidence type="ECO:0000313" key="2">
    <source>
        <dbReference type="EMBL" id="EEH52853.1"/>
    </source>
</evidence>
<feature type="compositionally biased region" description="Low complexity" evidence="1">
    <location>
        <begin position="75"/>
        <end position="87"/>
    </location>
</feature>
<feature type="compositionally biased region" description="Pro residues" evidence="1">
    <location>
        <begin position="54"/>
        <end position="74"/>
    </location>
</feature>
<accession>C1N557</accession>
<feature type="compositionally biased region" description="Acidic residues" evidence="1">
    <location>
        <begin position="136"/>
        <end position="146"/>
    </location>
</feature>
<proteinExistence type="predicted"/>